<feature type="compositionally biased region" description="Polar residues" evidence="8">
    <location>
        <begin position="293"/>
        <end position="303"/>
    </location>
</feature>
<reference evidence="9 10" key="1">
    <citation type="journal article" date="2016" name="PLoS ONE">
        <title>Whole Genome Sequence and Comparative Genomics of the Novel Lyme Borreliosis Causing Pathogen, Borrelia mayonii.</title>
        <authorList>
            <person name="Kingry L.C."/>
            <person name="Batra D."/>
            <person name="Replogle A."/>
            <person name="Rowe L.A."/>
            <person name="Pritt B.S."/>
            <person name="Petersen J.M."/>
        </authorList>
    </citation>
    <scope>NUCLEOTIDE SEQUENCE [LARGE SCALE GENOMIC DNA]</scope>
    <source>
        <strain evidence="9 10">MN14-1420</strain>
    </source>
</reference>
<accession>A0AAC9KV07</accession>
<comment type="function">
    <text evidence="1">The Vlp and Vsp proteins are antigenically distinct proteins, only one vlp or vsp gene is transcriptionally active at any one time. Switching between these genes is a mechanism of host immune response evasion.</text>
</comment>
<evidence type="ECO:0000256" key="6">
    <source>
        <dbReference type="ARBA" id="ARBA00023237"/>
    </source>
</evidence>
<evidence type="ECO:0008006" key="11">
    <source>
        <dbReference type="Google" id="ProtNLM"/>
    </source>
</evidence>
<protein>
    <recommendedName>
        <fullName evidence="11">Variable large protein</fullName>
    </recommendedName>
</protein>
<comment type="subcellular location">
    <subcellularLocation>
        <location evidence="2">Cell outer membrane</location>
        <topology evidence="2">Lipid-anchor</topology>
    </subcellularLocation>
</comment>
<evidence type="ECO:0000313" key="9">
    <source>
        <dbReference type="EMBL" id="APT00387.1"/>
    </source>
</evidence>
<gene>
    <name evidence="9" type="ORF">Bmayo_05035</name>
</gene>
<sequence>MKAIADAANKAAKAASDGDTSIGEIVNAGAGAGAADASSVQGIAKGMKAIVDAAEATAGKAAGKEKKELLKAASATGTDNADAGHLFSGAADQGADNAQAQKAAGAINAVSGEQILKEIVDAAEKSGDGDGAAAAADQANNPISAAIGADQGGGAFAAGGGGNMNQNSKVAAAIVLRGMAKNGKFAVADADHANQKDGVKSAVETITETANKAASGDDTSIGNVVNANAAAAGVADASSVQGIAKGMKAIVDAAEANAGKAAGSKEEKKELLKAASDGNATGTGNANAGHLFSGTNGQGASNEQAQKAAGAINAVSGEQILKEIVDAAEKSGDGAAGGQQADQANNPISAAIGAAQAGAAFTAAGNGNMNQNSKVAAAIVLRGMAKDGKFAVTNAHHDNHKDGVKSAVETITETANKAAKAASGGDTSIGNVVSAAAAGAADASSVQGIAKGMKAIVDAAEATAGKAAGKEKKKELLKAASDGNATGTGNADAGHLFSGAANQGANNEQAQKAAGAINAVSGEQILKEIVDAAEKSGDGAAGAGAAAATNPISAAIGAAEGGAAFTAAGGNMNQNSKVAAAIVLRGMAKDGKFAVANDDHANHKDGVKSAVETITETANKAAKAASGGDTSIGNVVSAAAVAGAGVADASSVQGIAKGMKAIVDAAEATAGKAAGKEKKKELLKAASATGTGNADAGHLFSGAANQGANNEQAQKAAGAINAVSGEQILKEIVDAAGKNDDGAAGGQQADQANNPISAAIGAAQGDGAFADAGGNMNQNSKVAAAIVLRGMAKDGKFAVDADHANQKDGVKSAVEGDY</sequence>
<evidence type="ECO:0000256" key="7">
    <source>
        <dbReference type="ARBA" id="ARBA00023288"/>
    </source>
</evidence>
<dbReference type="Pfam" id="PF00921">
    <property type="entry name" value="Lipoprotein_2"/>
    <property type="match status" value="2"/>
</dbReference>
<keyword evidence="10" id="KW-1185">Reference proteome</keyword>
<name>A0AAC9KV07_9SPIR</name>
<organism evidence="9 10">
    <name type="scientific">Borreliella mayonii</name>
    <dbReference type="NCBI Taxonomy" id="1674146"/>
    <lineage>
        <taxon>Bacteria</taxon>
        <taxon>Pseudomonadati</taxon>
        <taxon>Spirochaetota</taxon>
        <taxon>Spirochaetia</taxon>
        <taxon>Spirochaetales</taxon>
        <taxon>Borreliaceae</taxon>
        <taxon>Borreliella</taxon>
    </lineage>
</organism>
<evidence type="ECO:0000313" key="10">
    <source>
        <dbReference type="Proteomes" id="UP000185516"/>
    </source>
</evidence>
<geneLocation type="plasmid" evidence="9 10">
    <name>lp28-10</name>
</geneLocation>
<evidence type="ECO:0000256" key="1">
    <source>
        <dbReference type="ARBA" id="ARBA00003932"/>
    </source>
</evidence>
<evidence type="ECO:0000256" key="2">
    <source>
        <dbReference type="ARBA" id="ARBA00004459"/>
    </source>
</evidence>
<dbReference type="GO" id="GO:0009279">
    <property type="term" value="C:cell outer membrane"/>
    <property type="evidence" value="ECO:0007669"/>
    <property type="project" value="UniProtKB-SubCell"/>
</dbReference>
<keyword evidence="5" id="KW-0564">Palmitate</keyword>
<dbReference type="InterPro" id="IPR000680">
    <property type="entry name" value="Borrelia_lipo"/>
</dbReference>
<dbReference type="Proteomes" id="UP000185516">
    <property type="component" value="Plasmid lp28-10"/>
</dbReference>
<evidence type="ECO:0000256" key="5">
    <source>
        <dbReference type="ARBA" id="ARBA00023139"/>
    </source>
</evidence>
<dbReference type="SUPFAM" id="SSF74748">
    <property type="entry name" value="Variable surface antigen VlsE"/>
    <property type="match status" value="4"/>
</dbReference>
<keyword evidence="7" id="KW-0449">Lipoprotein</keyword>
<dbReference type="EMBL" id="CP015790">
    <property type="protein sequence ID" value="APT00387.1"/>
    <property type="molecule type" value="Genomic_DNA"/>
</dbReference>
<keyword evidence="9" id="KW-0614">Plasmid</keyword>
<evidence type="ECO:0000256" key="3">
    <source>
        <dbReference type="ARBA" id="ARBA00022729"/>
    </source>
</evidence>
<dbReference type="AlphaFoldDB" id="A0AAC9KV07"/>
<keyword evidence="4" id="KW-0472">Membrane</keyword>
<evidence type="ECO:0000256" key="8">
    <source>
        <dbReference type="SAM" id="MobiDB-lite"/>
    </source>
</evidence>
<proteinExistence type="predicted"/>
<evidence type="ECO:0000256" key="4">
    <source>
        <dbReference type="ARBA" id="ARBA00023136"/>
    </source>
</evidence>
<feature type="region of interest" description="Disordered" evidence="8">
    <location>
        <begin position="282"/>
        <end position="303"/>
    </location>
</feature>
<keyword evidence="3" id="KW-0732">Signal</keyword>
<keyword evidence="6" id="KW-0998">Cell outer membrane</keyword>